<evidence type="ECO:0000259" key="14">
    <source>
        <dbReference type="PROSITE" id="PS50089"/>
    </source>
</evidence>
<feature type="compositionally biased region" description="Polar residues" evidence="13">
    <location>
        <begin position="1"/>
        <end position="10"/>
    </location>
</feature>
<dbReference type="CDD" id="cd16454">
    <property type="entry name" value="RING-H2_PA-TM-RING"/>
    <property type="match status" value="1"/>
</dbReference>
<organism evidence="15">
    <name type="scientific">Anthurium amnicola</name>
    <dbReference type="NCBI Taxonomy" id="1678845"/>
    <lineage>
        <taxon>Eukaryota</taxon>
        <taxon>Viridiplantae</taxon>
        <taxon>Streptophyta</taxon>
        <taxon>Embryophyta</taxon>
        <taxon>Tracheophyta</taxon>
        <taxon>Spermatophyta</taxon>
        <taxon>Magnoliopsida</taxon>
        <taxon>Liliopsida</taxon>
        <taxon>Araceae</taxon>
        <taxon>Pothoideae</taxon>
        <taxon>Potheae</taxon>
        <taxon>Anthurium</taxon>
    </lineage>
</organism>
<proteinExistence type="predicted"/>
<keyword evidence="10" id="KW-1133">Transmembrane helix</keyword>
<dbReference type="Pfam" id="PF13639">
    <property type="entry name" value="zf-RING_2"/>
    <property type="match status" value="1"/>
</dbReference>
<dbReference type="GO" id="GO:0061630">
    <property type="term" value="F:ubiquitin protein ligase activity"/>
    <property type="evidence" value="ECO:0007669"/>
    <property type="project" value="UniProtKB-EC"/>
</dbReference>
<evidence type="ECO:0000256" key="1">
    <source>
        <dbReference type="ARBA" id="ARBA00000900"/>
    </source>
</evidence>
<dbReference type="FunFam" id="3.30.40.10:FF:000468">
    <property type="entry name" value="RING/U-box superfamily protein"/>
    <property type="match status" value="1"/>
</dbReference>
<dbReference type="GO" id="GO:0008270">
    <property type="term" value="F:zinc ion binding"/>
    <property type="evidence" value="ECO:0007669"/>
    <property type="project" value="UniProtKB-KW"/>
</dbReference>
<feature type="region of interest" description="Disordered" evidence="13">
    <location>
        <begin position="118"/>
        <end position="137"/>
    </location>
</feature>
<sequence length="303" mass="33816">MWRPANNNFAFTPVGRRRTGNDRGSSSPDDHEEQLNGHAVVPWTPRLRSDEGGNMFAPWRLFEERVRTGPFGLSRFPSQPHSPVRILVLDAEGSGGAVDPALRQFIRDSPPRIRGEWHLAGPAGFSEPTPEEPGLSDEDFKKAMKKLRRHVHNPTYPRRWAWKRGLFSSRTKADVEVAEEKEEGEEDKDSCAICLEAFGPNEQVMATPCNHMFHHGCIAPWVRSRGECPVCRFALCEAAAAAQQRLRRRETALAAAPRVGTGSGFYYGNAGGNGNGGGGMWDPDLYYLVRAMEEAFNWVNVSR</sequence>
<dbReference type="EMBL" id="GDJX01013946">
    <property type="protein sequence ID" value="JAT53990.1"/>
    <property type="molecule type" value="Transcribed_RNA"/>
</dbReference>
<evidence type="ECO:0000256" key="10">
    <source>
        <dbReference type="ARBA" id="ARBA00022989"/>
    </source>
</evidence>
<dbReference type="PROSITE" id="PS50089">
    <property type="entry name" value="ZF_RING_2"/>
    <property type="match status" value="1"/>
</dbReference>
<evidence type="ECO:0000256" key="11">
    <source>
        <dbReference type="ARBA" id="ARBA00023136"/>
    </source>
</evidence>
<keyword evidence="5" id="KW-0812">Transmembrane</keyword>
<keyword evidence="8" id="KW-0833">Ubl conjugation pathway</keyword>
<evidence type="ECO:0000256" key="5">
    <source>
        <dbReference type="ARBA" id="ARBA00022692"/>
    </source>
</evidence>
<dbReference type="GO" id="GO:0016020">
    <property type="term" value="C:membrane"/>
    <property type="evidence" value="ECO:0007669"/>
    <property type="project" value="UniProtKB-SubCell"/>
</dbReference>
<feature type="domain" description="RING-type" evidence="14">
    <location>
        <begin position="191"/>
        <end position="232"/>
    </location>
</feature>
<accession>A0A1D1YH91</accession>
<dbReference type="AlphaFoldDB" id="A0A1D1YH91"/>
<reference evidence="15" key="1">
    <citation type="submission" date="2015-07" db="EMBL/GenBank/DDBJ databases">
        <title>Transcriptome Assembly of Anthurium amnicola.</title>
        <authorList>
            <person name="Suzuki J."/>
        </authorList>
    </citation>
    <scope>NUCLEOTIDE SEQUENCE</scope>
</reference>
<keyword evidence="4" id="KW-0808">Transferase</keyword>
<dbReference type="InterPro" id="IPR001841">
    <property type="entry name" value="Znf_RING"/>
</dbReference>
<dbReference type="SMART" id="SM00184">
    <property type="entry name" value="RING"/>
    <property type="match status" value="1"/>
</dbReference>
<evidence type="ECO:0000256" key="13">
    <source>
        <dbReference type="SAM" id="MobiDB-lite"/>
    </source>
</evidence>
<keyword evidence="11" id="KW-0472">Membrane</keyword>
<dbReference type="GO" id="GO:0006511">
    <property type="term" value="P:ubiquitin-dependent protein catabolic process"/>
    <property type="evidence" value="ECO:0007669"/>
    <property type="project" value="TreeGrafter"/>
</dbReference>
<dbReference type="PANTHER" id="PTHR45977">
    <property type="entry name" value="TARGET OF ERK KINASE MPK-1"/>
    <property type="match status" value="1"/>
</dbReference>
<dbReference type="InterPro" id="IPR013083">
    <property type="entry name" value="Znf_RING/FYVE/PHD"/>
</dbReference>
<comment type="subcellular location">
    <subcellularLocation>
        <location evidence="2">Membrane</location>
        <topology evidence="2">Multi-pass membrane protein</topology>
    </subcellularLocation>
</comment>
<evidence type="ECO:0000313" key="15">
    <source>
        <dbReference type="EMBL" id="JAT53990.1"/>
    </source>
</evidence>
<dbReference type="PANTHER" id="PTHR45977:SF13">
    <property type="entry name" value="GB|AAF27103.1"/>
    <property type="match status" value="1"/>
</dbReference>
<dbReference type="Gene3D" id="3.30.40.10">
    <property type="entry name" value="Zinc/RING finger domain, C3HC4 (zinc finger)"/>
    <property type="match status" value="1"/>
</dbReference>
<dbReference type="SUPFAM" id="SSF57850">
    <property type="entry name" value="RING/U-box"/>
    <property type="match status" value="1"/>
</dbReference>
<keyword evidence="7 12" id="KW-0863">Zinc-finger</keyword>
<evidence type="ECO:0000256" key="6">
    <source>
        <dbReference type="ARBA" id="ARBA00022723"/>
    </source>
</evidence>
<dbReference type="GO" id="GO:0016567">
    <property type="term" value="P:protein ubiquitination"/>
    <property type="evidence" value="ECO:0007669"/>
    <property type="project" value="TreeGrafter"/>
</dbReference>
<evidence type="ECO:0000256" key="8">
    <source>
        <dbReference type="ARBA" id="ARBA00022786"/>
    </source>
</evidence>
<protein>
    <recommendedName>
        <fullName evidence="3">RING-type E3 ubiquitin transferase</fullName>
        <ecNumber evidence="3">2.3.2.27</ecNumber>
    </recommendedName>
</protein>
<evidence type="ECO:0000256" key="2">
    <source>
        <dbReference type="ARBA" id="ARBA00004141"/>
    </source>
</evidence>
<comment type="catalytic activity">
    <reaction evidence="1">
        <text>S-ubiquitinyl-[E2 ubiquitin-conjugating enzyme]-L-cysteine + [acceptor protein]-L-lysine = [E2 ubiquitin-conjugating enzyme]-L-cysteine + N(6)-ubiquitinyl-[acceptor protein]-L-lysine.</text>
        <dbReference type="EC" id="2.3.2.27"/>
    </reaction>
</comment>
<evidence type="ECO:0000256" key="4">
    <source>
        <dbReference type="ARBA" id="ARBA00022679"/>
    </source>
</evidence>
<evidence type="ECO:0000256" key="12">
    <source>
        <dbReference type="PROSITE-ProRule" id="PRU00175"/>
    </source>
</evidence>
<keyword evidence="9" id="KW-0862">Zinc</keyword>
<name>A0A1D1YH91_9ARAE</name>
<evidence type="ECO:0000256" key="3">
    <source>
        <dbReference type="ARBA" id="ARBA00012483"/>
    </source>
</evidence>
<gene>
    <name evidence="15" type="primary">SDIR1_5</name>
    <name evidence="15" type="ORF">g.56691</name>
</gene>
<evidence type="ECO:0000256" key="9">
    <source>
        <dbReference type="ARBA" id="ARBA00022833"/>
    </source>
</evidence>
<evidence type="ECO:0000256" key="7">
    <source>
        <dbReference type="ARBA" id="ARBA00022771"/>
    </source>
</evidence>
<keyword evidence="6" id="KW-0479">Metal-binding</keyword>
<feature type="region of interest" description="Disordered" evidence="13">
    <location>
        <begin position="1"/>
        <end position="39"/>
    </location>
</feature>
<dbReference type="EC" id="2.3.2.27" evidence="3"/>
<dbReference type="GO" id="GO:0000325">
    <property type="term" value="C:plant-type vacuole"/>
    <property type="evidence" value="ECO:0007669"/>
    <property type="project" value="TreeGrafter"/>
</dbReference>